<evidence type="ECO:0000313" key="3">
    <source>
        <dbReference type="Proteomes" id="UP000283785"/>
    </source>
</evidence>
<dbReference type="EMBL" id="QSAG01000005">
    <property type="protein sequence ID" value="RGW43903.1"/>
    <property type="molecule type" value="Genomic_DNA"/>
</dbReference>
<dbReference type="AlphaFoldDB" id="A0AA92W6N0"/>
<accession>A0AA92W6N0</accession>
<proteinExistence type="predicted"/>
<comment type="caution">
    <text evidence="2">The sequence shown here is derived from an EMBL/GenBank/DDBJ whole genome shotgun (WGS) entry which is preliminary data.</text>
</comment>
<feature type="domain" description="DUF5675" evidence="1">
    <location>
        <begin position="18"/>
        <end position="128"/>
    </location>
</feature>
<name>A0AA92W6N0_9BACT</name>
<dbReference type="InterPro" id="IPR043732">
    <property type="entry name" value="DUF5675"/>
</dbReference>
<dbReference type="Pfam" id="PF18925">
    <property type="entry name" value="DUF5675"/>
    <property type="match status" value="1"/>
</dbReference>
<sequence>MTLSINQFYFLIFMEIIIYRRRFTRWGVDGTLVIKGTKVCNTIEHPEHYLPAGDYEIAFVSVANKSRKMPVILRKGQAVGEVGINSPCLKPGNGPMTLKYGCIILGKAVASGLVIHSQEYFDRLCERLRKASKKMECIKLHIIDWGSDDISIAF</sequence>
<dbReference type="Proteomes" id="UP000283785">
    <property type="component" value="Unassembled WGS sequence"/>
</dbReference>
<evidence type="ECO:0000259" key="1">
    <source>
        <dbReference type="Pfam" id="PF18925"/>
    </source>
</evidence>
<gene>
    <name evidence="2" type="ORF">DWV76_04825</name>
</gene>
<reference evidence="2 3" key="1">
    <citation type="submission" date="2018-08" db="EMBL/GenBank/DDBJ databases">
        <title>A genome reference for cultivated species of the human gut microbiota.</title>
        <authorList>
            <person name="Zou Y."/>
            <person name="Xue W."/>
            <person name="Luo G."/>
        </authorList>
    </citation>
    <scope>NUCLEOTIDE SEQUENCE [LARGE SCALE GENOMIC DNA]</scope>
    <source>
        <strain evidence="2 3">AF12-50</strain>
    </source>
</reference>
<organism evidence="2 3">
    <name type="scientific">Segatella copri</name>
    <dbReference type="NCBI Taxonomy" id="165179"/>
    <lineage>
        <taxon>Bacteria</taxon>
        <taxon>Pseudomonadati</taxon>
        <taxon>Bacteroidota</taxon>
        <taxon>Bacteroidia</taxon>
        <taxon>Bacteroidales</taxon>
        <taxon>Prevotellaceae</taxon>
        <taxon>Segatella</taxon>
    </lineage>
</organism>
<evidence type="ECO:0000313" key="2">
    <source>
        <dbReference type="EMBL" id="RGW43903.1"/>
    </source>
</evidence>
<protein>
    <recommendedName>
        <fullName evidence="1">DUF5675 domain-containing protein</fullName>
    </recommendedName>
</protein>